<dbReference type="Proteomes" id="UP000019763">
    <property type="component" value="Unassembled WGS sequence"/>
</dbReference>
<keyword evidence="1" id="KW-0175">Coiled coil</keyword>
<evidence type="ECO:0000313" key="2">
    <source>
        <dbReference type="EMBL" id="EZG43655.1"/>
    </source>
</evidence>
<evidence type="ECO:0000313" key="3">
    <source>
        <dbReference type="Proteomes" id="UP000019763"/>
    </source>
</evidence>
<organism evidence="2 3">
    <name type="scientific">Gregarina niphandrodes</name>
    <name type="common">Septate eugregarine</name>
    <dbReference type="NCBI Taxonomy" id="110365"/>
    <lineage>
        <taxon>Eukaryota</taxon>
        <taxon>Sar</taxon>
        <taxon>Alveolata</taxon>
        <taxon>Apicomplexa</taxon>
        <taxon>Conoidasida</taxon>
        <taxon>Gregarinasina</taxon>
        <taxon>Eugregarinorida</taxon>
        <taxon>Gregarinidae</taxon>
        <taxon>Gregarina</taxon>
    </lineage>
</organism>
<name>A0A023AZB3_GRENI</name>
<gene>
    <name evidence="2" type="ORF">GNI_163470</name>
</gene>
<reference evidence="2" key="1">
    <citation type="submission" date="2013-12" db="EMBL/GenBank/DDBJ databases">
        <authorList>
            <person name="Omoto C.K."/>
            <person name="Sibley D."/>
            <person name="Venepally P."/>
            <person name="Hadjithomas M."/>
            <person name="Karamycheva S."/>
            <person name="Brunk B."/>
            <person name="Roos D."/>
            <person name="Caler E."/>
            <person name="Lorenzi H."/>
        </authorList>
    </citation>
    <scope>NUCLEOTIDE SEQUENCE</scope>
</reference>
<dbReference type="RefSeq" id="XP_011133115.1">
    <property type="nucleotide sequence ID" value="XM_011134813.1"/>
</dbReference>
<feature type="coiled-coil region" evidence="1">
    <location>
        <begin position="80"/>
        <end position="116"/>
    </location>
</feature>
<proteinExistence type="predicted"/>
<dbReference type="AlphaFoldDB" id="A0A023AZB3"/>
<dbReference type="EMBL" id="AFNH02001219">
    <property type="protein sequence ID" value="EZG43655.1"/>
    <property type="molecule type" value="Genomic_DNA"/>
</dbReference>
<accession>A0A023AZB3</accession>
<keyword evidence="3" id="KW-1185">Reference proteome</keyword>
<dbReference type="VEuPathDB" id="CryptoDB:GNI_163470"/>
<sequence length="147" mass="15699">MTKAALGSDLTFGGRHVAQQDWSVYAESRYPGYIPGYKAQIQAPPAEGLAAHGIQPIASTGPSVVQEDPLVVAVRQQQQAADLALRRAQLDAEAKRKEAQKQSEQALKQAADAAKTAGQVLKNVQQGARVVQQGVGIFKSIMQLIPK</sequence>
<comment type="caution">
    <text evidence="2">The sequence shown here is derived from an EMBL/GenBank/DDBJ whole genome shotgun (WGS) entry which is preliminary data.</text>
</comment>
<protein>
    <submittedName>
        <fullName evidence="2">Uncharacterized protein</fullName>
    </submittedName>
</protein>
<evidence type="ECO:0000256" key="1">
    <source>
        <dbReference type="SAM" id="Coils"/>
    </source>
</evidence>
<dbReference type="GeneID" id="22915657"/>